<protein>
    <submittedName>
        <fullName evidence="3">Lipocalin family protein</fullName>
    </submittedName>
</protein>
<keyword evidence="1" id="KW-0732">Signal</keyword>
<proteinExistence type="predicted"/>
<evidence type="ECO:0000259" key="2">
    <source>
        <dbReference type="Pfam" id="PF13648"/>
    </source>
</evidence>
<reference evidence="3 4" key="1">
    <citation type="submission" date="2021-03" db="EMBL/GenBank/DDBJ databases">
        <authorList>
            <person name="Kim M.K."/>
        </authorList>
    </citation>
    <scope>NUCLEOTIDE SEQUENCE [LARGE SCALE GENOMIC DNA]</scope>
    <source>
        <strain evidence="3 4">BT442</strain>
    </source>
</reference>
<dbReference type="InterPro" id="IPR024311">
    <property type="entry name" value="Lipocalin-like"/>
</dbReference>
<dbReference type="Pfam" id="PF13648">
    <property type="entry name" value="Lipocalin_4"/>
    <property type="match status" value="1"/>
</dbReference>
<evidence type="ECO:0000313" key="3">
    <source>
        <dbReference type="EMBL" id="MBO2008483.1"/>
    </source>
</evidence>
<dbReference type="Proteomes" id="UP000664369">
    <property type="component" value="Unassembled WGS sequence"/>
</dbReference>
<dbReference type="RefSeq" id="WP_208174037.1">
    <property type="nucleotide sequence ID" value="NZ_JAGETZ010000002.1"/>
</dbReference>
<accession>A0ABS3QBY9</accession>
<evidence type="ECO:0000256" key="1">
    <source>
        <dbReference type="SAM" id="SignalP"/>
    </source>
</evidence>
<sequence length="155" mass="16718">MNKHYSFLTKIALLFAVATVLLTGCEKDMETPAASKTKLLTSGPWHITAYTRTTGNSAAADYLATAFPTACERDDRYTFNTNGVEIRTEGPTACGNNSSQTVVGTYPWNMDAAQTQLTIGGTAFDIVRLTADAMQLRSTRTSNGTTIVDNVTYAN</sequence>
<evidence type="ECO:0000313" key="4">
    <source>
        <dbReference type="Proteomes" id="UP000664369"/>
    </source>
</evidence>
<name>A0ABS3QBY9_9BACT</name>
<keyword evidence="4" id="KW-1185">Reference proteome</keyword>
<feature type="signal peptide" evidence="1">
    <location>
        <begin position="1"/>
        <end position="23"/>
    </location>
</feature>
<comment type="caution">
    <text evidence="3">The sequence shown here is derived from an EMBL/GenBank/DDBJ whole genome shotgun (WGS) entry which is preliminary data.</text>
</comment>
<gene>
    <name evidence="3" type="ORF">J4E00_05415</name>
</gene>
<dbReference type="EMBL" id="JAGETZ010000002">
    <property type="protein sequence ID" value="MBO2008483.1"/>
    <property type="molecule type" value="Genomic_DNA"/>
</dbReference>
<feature type="chain" id="PRO_5047251117" evidence="1">
    <location>
        <begin position="24"/>
        <end position="155"/>
    </location>
</feature>
<feature type="domain" description="Lipocalin-like" evidence="2">
    <location>
        <begin position="43"/>
        <end position="136"/>
    </location>
</feature>
<organism evidence="3 4">
    <name type="scientific">Hymenobacter negativus</name>
    <dbReference type="NCBI Taxonomy" id="2795026"/>
    <lineage>
        <taxon>Bacteria</taxon>
        <taxon>Pseudomonadati</taxon>
        <taxon>Bacteroidota</taxon>
        <taxon>Cytophagia</taxon>
        <taxon>Cytophagales</taxon>
        <taxon>Hymenobacteraceae</taxon>
        <taxon>Hymenobacter</taxon>
    </lineage>
</organism>
<dbReference type="PROSITE" id="PS51257">
    <property type="entry name" value="PROKAR_LIPOPROTEIN"/>
    <property type="match status" value="1"/>
</dbReference>